<dbReference type="Proteomes" id="UP001431572">
    <property type="component" value="Plasmid unnamed2"/>
</dbReference>
<geneLocation type="plasmid" evidence="1 2">
    <name>unnamed2</name>
</geneLocation>
<dbReference type="RefSeq" id="WP_341472175.1">
    <property type="nucleotide sequence ID" value="NZ_CP128402.1"/>
</dbReference>
<reference evidence="1" key="1">
    <citation type="journal article" date="2024" name="Nature">
        <title>Anoxygenic phototroph of the Chloroflexota uses a type I reaction centre.</title>
        <authorList>
            <person name="Tsuji J.M."/>
            <person name="Shaw N.A."/>
            <person name="Nagashima S."/>
            <person name="Venkiteswaran J.J."/>
            <person name="Schiff S.L."/>
            <person name="Watanabe T."/>
            <person name="Fukui M."/>
            <person name="Hanada S."/>
            <person name="Tank M."/>
            <person name="Neufeld J.D."/>
        </authorList>
    </citation>
    <scope>NUCLEOTIDE SEQUENCE</scope>
    <source>
        <strain evidence="1">L227-S17</strain>
    </source>
</reference>
<keyword evidence="1" id="KW-0614">Plasmid</keyword>
<accession>A0ABY9BB06</accession>
<proteinExistence type="predicted"/>
<dbReference type="EMBL" id="CP128402">
    <property type="protein sequence ID" value="WJW70305.1"/>
    <property type="molecule type" value="Genomic_DNA"/>
</dbReference>
<sequence length="61" mass="6963">MHPRNIYTVGGTVEADKRLYVTRKADEELLELCRAGQICVYPRPPPDRQIQPDDAHLPTAF</sequence>
<gene>
    <name evidence="1" type="ORF">OZ401_005036</name>
</gene>
<organism evidence="1 2">
    <name type="scientific">Candidatus Chlorohelix allophototropha</name>
    <dbReference type="NCBI Taxonomy" id="3003348"/>
    <lineage>
        <taxon>Bacteria</taxon>
        <taxon>Bacillati</taxon>
        <taxon>Chloroflexota</taxon>
        <taxon>Chloroflexia</taxon>
        <taxon>Candidatus Chloroheliales</taxon>
        <taxon>Candidatus Chloroheliaceae</taxon>
        <taxon>Candidatus Chlorohelix</taxon>
    </lineage>
</organism>
<name>A0ABY9BB06_9CHLR</name>
<evidence type="ECO:0000313" key="2">
    <source>
        <dbReference type="Proteomes" id="UP001431572"/>
    </source>
</evidence>
<keyword evidence="2" id="KW-1185">Reference proteome</keyword>
<evidence type="ECO:0000313" key="1">
    <source>
        <dbReference type="EMBL" id="WJW70305.1"/>
    </source>
</evidence>
<protein>
    <submittedName>
        <fullName evidence="1">Uncharacterized protein</fullName>
    </submittedName>
</protein>